<dbReference type="InterPro" id="IPR001898">
    <property type="entry name" value="SLC13A/DASS"/>
</dbReference>
<evidence type="ECO:0000256" key="3">
    <source>
        <dbReference type="ARBA" id="ARBA00022692"/>
    </source>
</evidence>
<evidence type="ECO:0000256" key="5">
    <source>
        <dbReference type="ARBA" id="ARBA00023136"/>
    </source>
</evidence>
<dbReference type="AlphaFoldDB" id="A0A915I388"/>
<dbReference type="OMA" id="VCHASSI"/>
<name>A0A915I388_ROMCU</name>
<evidence type="ECO:0000313" key="8">
    <source>
        <dbReference type="WBParaSite" id="nRc.2.0.1.t08597-RA"/>
    </source>
</evidence>
<sequence>MLILAVCHASSIGGIGTITGCPSNIIIFGYMEKTYGKETGLTYLSWCAYCIPVVVINTLVAWAVVLLFYFGPRGFRSTARNNNVSQVVRMHYEKLGPMK</sequence>
<feature type="transmembrane region" description="Helical" evidence="6">
    <location>
        <begin position="43"/>
        <end position="70"/>
    </location>
</feature>
<proteinExistence type="inferred from homology"/>
<dbReference type="Pfam" id="PF00939">
    <property type="entry name" value="Na_sulph_symp"/>
    <property type="match status" value="1"/>
</dbReference>
<comment type="subcellular location">
    <subcellularLocation>
        <location evidence="1">Membrane</location>
        <topology evidence="1">Multi-pass membrane protein</topology>
    </subcellularLocation>
</comment>
<organism evidence="7 8">
    <name type="scientific">Romanomermis culicivorax</name>
    <name type="common">Nematode worm</name>
    <dbReference type="NCBI Taxonomy" id="13658"/>
    <lineage>
        <taxon>Eukaryota</taxon>
        <taxon>Metazoa</taxon>
        <taxon>Ecdysozoa</taxon>
        <taxon>Nematoda</taxon>
        <taxon>Enoplea</taxon>
        <taxon>Dorylaimia</taxon>
        <taxon>Mermithida</taxon>
        <taxon>Mermithoidea</taxon>
        <taxon>Mermithidae</taxon>
        <taxon>Romanomermis</taxon>
    </lineage>
</organism>
<keyword evidence="7" id="KW-1185">Reference proteome</keyword>
<protein>
    <submittedName>
        <fullName evidence="8">Uncharacterized protein</fullName>
    </submittedName>
</protein>
<dbReference type="GO" id="GO:0005886">
    <property type="term" value="C:plasma membrane"/>
    <property type="evidence" value="ECO:0007669"/>
    <property type="project" value="TreeGrafter"/>
</dbReference>
<comment type="similarity">
    <text evidence="2">Belongs to the SLC13A/DASS transporter (TC 2.A.47) family. NADC subfamily.</text>
</comment>
<feature type="transmembrane region" description="Helical" evidence="6">
    <location>
        <begin position="12"/>
        <end position="31"/>
    </location>
</feature>
<accession>A0A915I388</accession>
<evidence type="ECO:0000256" key="2">
    <source>
        <dbReference type="ARBA" id="ARBA00006772"/>
    </source>
</evidence>
<evidence type="ECO:0000256" key="6">
    <source>
        <dbReference type="SAM" id="Phobius"/>
    </source>
</evidence>
<reference evidence="8" key="1">
    <citation type="submission" date="2022-11" db="UniProtKB">
        <authorList>
            <consortium name="WormBaseParasite"/>
        </authorList>
    </citation>
    <scope>IDENTIFICATION</scope>
</reference>
<keyword evidence="3 6" id="KW-0812">Transmembrane</keyword>
<evidence type="ECO:0000256" key="1">
    <source>
        <dbReference type="ARBA" id="ARBA00004141"/>
    </source>
</evidence>
<keyword evidence="5 6" id="KW-0472">Membrane</keyword>
<evidence type="ECO:0000256" key="4">
    <source>
        <dbReference type="ARBA" id="ARBA00022989"/>
    </source>
</evidence>
<dbReference type="Proteomes" id="UP000887565">
    <property type="component" value="Unplaced"/>
</dbReference>
<dbReference type="GO" id="GO:0022857">
    <property type="term" value="F:transmembrane transporter activity"/>
    <property type="evidence" value="ECO:0007669"/>
    <property type="project" value="InterPro"/>
</dbReference>
<dbReference type="WBParaSite" id="nRc.2.0.1.t08597-RA">
    <property type="protein sequence ID" value="nRc.2.0.1.t08597-RA"/>
    <property type="gene ID" value="nRc.2.0.1.g08597"/>
</dbReference>
<evidence type="ECO:0000313" key="7">
    <source>
        <dbReference type="Proteomes" id="UP000887565"/>
    </source>
</evidence>
<dbReference type="PANTHER" id="PTHR10283">
    <property type="entry name" value="SOLUTE CARRIER FAMILY 13 MEMBER"/>
    <property type="match status" value="1"/>
</dbReference>
<keyword evidence="4 6" id="KW-1133">Transmembrane helix</keyword>